<dbReference type="EMBL" id="LSTO01000001">
    <property type="protein sequence ID" value="OWW19913.1"/>
    <property type="molecule type" value="Genomic_DNA"/>
</dbReference>
<dbReference type="InterPro" id="IPR000847">
    <property type="entry name" value="LysR_HTH_N"/>
</dbReference>
<dbReference type="Pfam" id="PF00126">
    <property type="entry name" value="HTH_1"/>
    <property type="match status" value="1"/>
</dbReference>
<dbReference type="InterPro" id="IPR036388">
    <property type="entry name" value="WH-like_DNA-bd_sf"/>
</dbReference>
<dbReference type="CDD" id="cd05466">
    <property type="entry name" value="PBP2_LTTR_substrate"/>
    <property type="match status" value="1"/>
</dbReference>
<keyword evidence="2" id="KW-0805">Transcription regulation</keyword>
<dbReference type="InterPro" id="IPR036390">
    <property type="entry name" value="WH_DNA-bd_sf"/>
</dbReference>
<dbReference type="GO" id="GO:0000976">
    <property type="term" value="F:transcription cis-regulatory region binding"/>
    <property type="evidence" value="ECO:0007669"/>
    <property type="project" value="TreeGrafter"/>
</dbReference>
<comment type="caution">
    <text evidence="6">The sequence shown here is derived from an EMBL/GenBank/DDBJ whole genome shotgun (WGS) entry which is preliminary data.</text>
</comment>
<proteinExistence type="inferred from homology"/>
<keyword evidence="4" id="KW-0804">Transcription</keyword>
<dbReference type="FunFam" id="1.10.10.10:FF:000001">
    <property type="entry name" value="LysR family transcriptional regulator"/>
    <property type="match status" value="1"/>
</dbReference>
<dbReference type="Pfam" id="PF03466">
    <property type="entry name" value="LysR_substrate"/>
    <property type="match status" value="1"/>
</dbReference>
<protein>
    <submittedName>
        <fullName evidence="6">LysR family transcriptional regulator</fullName>
    </submittedName>
</protein>
<dbReference type="PROSITE" id="PS50931">
    <property type="entry name" value="HTH_LYSR"/>
    <property type="match status" value="1"/>
</dbReference>
<evidence type="ECO:0000313" key="7">
    <source>
        <dbReference type="Proteomes" id="UP000197535"/>
    </source>
</evidence>
<gene>
    <name evidence="6" type="ORF">AYR66_10780</name>
</gene>
<evidence type="ECO:0000259" key="5">
    <source>
        <dbReference type="PROSITE" id="PS50931"/>
    </source>
</evidence>
<dbReference type="AlphaFoldDB" id="A0A254TH76"/>
<evidence type="ECO:0000256" key="4">
    <source>
        <dbReference type="ARBA" id="ARBA00023163"/>
    </source>
</evidence>
<dbReference type="Gene3D" id="1.10.10.10">
    <property type="entry name" value="Winged helix-like DNA-binding domain superfamily/Winged helix DNA-binding domain"/>
    <property type="match status" value="1"/>
</dbReference>
<sequence>MTLKQLEAFYWAATCASFAMAAERLHVTTSSLSKRLAELEESLGVALFDRTGHKAVLTDAGERLLPRASQMLLAAEETRASVSADTRIAGRCLFGVGEFSALTWLPQLASHAAQRFPDLRLEPHVDIGRALDERLLNGALDCAVIAGRSPHELIASHTVGKAHFVWTVSPAVAGKSQRLTERMLQAHPLVTLPQGAGTSRILDEWMLRNDVDPPYRLSCNSWGAIAGLLIEGAGIGFLPEGWAHSLARRGDLRILQGAPALSPLVYTFQKRRNDERPMLAEMLAAVRATIDFARPPRLL</sequence>
<organism evidence="6 7">
    <name type="scientific">Noviherbaspirillum denitrificans</name>
    <dbReference type="NCBI Taxonomy" id="1968433"/>
    <lineage>
        <taxon>Bacteria</taxon>
        <taxon>Pseudomonadati</taxon>
        <taxon>Pseudomonadota</taxon>
        <taxon>Betaproteobacteria</taxon>
        <taxon>Burkholderiales</taxon>
        <taxon>Oxalobacteraceae</taxon>
        <taxon>Noviherbaspirillum</taxon>
    </lineage>
</organism>
<keyword evidence="7" id="KW-1185">Reference proteome</keyword>
<name>A0A254TH76_9BURK</name>
<dbReference type="Proteomes" id="UP000197535">
    <property type="component" value="Unassembled WGS sequence"/>
</dbReference>
<dbReference type="OrthoDB" id="9786526at2"/>
<dbReference type="SUPFAM" id="SSF53850">
    <property type="entry name" value="Periplasmic binding protein-like II"/>
    <property type="match status" value="1"/>
</dbReference>
<evidence type="ECO:0000256" key="3">
    <source>
        <dbReference type="ARBA" id="ARBA00023125"/>
    </source>
</evidence>
<comment type="similarity">
    <text evidence="1">Belongs to the LysR transcriptional regulatory family.</text>
</comment>
<accession>A0A254TH76</accession>
<keyword evidence="3" id="KW-0238">DNA-binding</keyword>
<feature type="domain" description="HTH lysR-type" evidence="5">
    <location>
        <begin position="1"/>
        <end position="58"/>
    </location>
</feature>
<evidence type="ECO:0000256" key="2">
    <source>
        <dbReference type="ARBA" id="ARBA00023015"/>
    </source>
</evidence>
<dbReference type="Gene3D" id="3.40.190.290">
    <property type="match status" value="1"/>
</dbReference>
<reference evidence="6 7" key="1">
    <citation type="submission" date="2016-02" db="EMBL/GenBank/DDBJ databases">
        <authorList>
            <person name="Wen L."/>
            <person name="He K."/>
            <person name="Yang H."/>
        </authorList>
    </citation>
    <scope>NUCLEOTIDE SEQUENCE [LARGE SCALE GENOMIC DNA]</scope>
    <source>
        <strain evidence="6 7">TSA40</strain>
    </source>
</reference>
<evidence type="ECO:0000256" key="1">
    <source>
        <dbReference type="ARBA" id="ARBA00009437"/>
    </source>
</evidence>
<dbReference type="RefSeq" id="WP_088706813.1">
    <property type="nucleotide sequence ID" value="NZ_LSTO01000001.1"/>
</dbReference>
<dbReference type="SUPFAM" id="SSF46785">
    <property type="entry name" value="Winged helix' DNA-binding domain"/>
    <property type="match status" value="1"/>
</dbReference>
<dbReference type="PANTHER" id="PTHR30126">
    <property type="entry name" value="HTH-TYPE TRANSCRIPTIONAL REGULATOR"/>
    <property type="match status" value="1"/>
</dbReference>
<dbReference type="PANTHER" id="PTHR30126:SF94">
    <property type="entry name" value="LYSR FAMILY TRANSCRIPTIONAL REGULATOR"/>
    <property type="match status" value="1"/>
</dbReference>
<evidence type="ECO:0000313" key="6">
    <source>
        <dbReference type="EMBL" id="OWW19913.1"/>
    </source>
</evidence>
<dbReference type="InterPro" id="IPR005119">
    <property type="entry name" value="LysR_subst-bd"/>
</dbReference>
<dbReference type="GO" id="GO:0003700">
    <property type="term" value="F:DNA-binding transcription factor activity"/>
    <property type="evidence" value="ECO:0007669"/>
    <property type="project" value="InterPro"/>
</dbReference>
<dbReference type="PRINTS" id="PR00039">
    <property type="entry name" value="HTHLYSR"/>
</dbReference>